<sequence length="102" mass="11952">MADATSPTVLYSEQVDISSRLDRIFAAFWQKLHQRQQATDLQEAYSPWRLLEKLQHKTSVSILTLARYRRERERPLKMENLSLAHYAALMLGDHTLDLPKEL</sequence>
<dbReference type="EMBL" id="OW240912">
    <property type="protein sequence ID" value="CAH2218983.1"/>
    <property type="molecule type" value="Genomic_DNA"/>
</dbReference>
<reference evidence="1" key="1">
    <citation type="submission" date="2022-03" db="EMBL/GenBank/DDBJ databases">
        <authorList>
            <person name="Alioto T."/>
            <person name="Alioto T."/>
            <person name="Gomez Garrido J."/>
        </authorList>
    </citation>
    <scope>NUCLEOTIDE SEQUENCE</scope>
</reference>
<gene>
    <name evidence="1" type="ORF">PECUL_23A016740</name>
</gene>
<keyword evidence="2" id="KW-1185">Reference proteome</keyword>
<evidence type="ECO:0000313" key="2">
    <source>
        <dbReference type="Proteomes" id="UP001295444"/>
    </source>
</evidence>
<dbReference type="AlphaFoldDB" id="A0AAD1QXK3"/>
<protein>
    <submittedName>
        <fullName evidence="1">Uncharacterized protein</fullName>
    </submittedName>
</protein>
<dbReference type="Proteomes" id="UP001295444">
    <property type="component" value="Chromosome 01"/>
</dbReference>
<evidence type="ECO:0000313" key="1">
    <source>
        <dbReference type="EMBL" id="CAH2218983.1"/>
    </source>
</evidence>
<name>A0AAD1QXK3_PELCU</name>
<proteinExistence type="predicted"/>
<organism evidence="1 2">
    <name type="scientific">Pelobates cultripes</name>
    <name type="common">Western spadefoot toad</name>
    <dbReference type="NCBI Taxonomy" id="61616"/>
    <lineage>
        <taxon>Eukaryota</taxon>
        <taxon>Metazoa</taxon>
        <taxon>Chordata</taxon>
        <taxon>Craniata</taxon>
        <taxon>Vertebrata</taxon>
        <taxon>Euteleostomi</taxon>
        <taxon>Amphibia</taxon>
        <taxon>Batrachia</taxon>
        <taxon>Anura</taxon>
        <taxon>Pelobatoidea</taxon>
        <taxon>Pelobatidae</taxon>
        <taxon>Pelobates</taxon>
    </lineage>
</organism>
<accession>A0AAD1QXK3</accession>